<accession>A0A0A0DGN3</accession>
<evidence type="ECO:0000313" key="2">
    <source>
        <dbReference type="Proteomes" id="UP000029995"/>
    </source>
</evidence>
<evidence type="ECO:0000313" key="1">
    <source>
        <dbReference type="EMBL" id="KGM36162.1"/>
    </source>
</evidence>
<comment type="caution">
    <text evidence="1">The sequence shown here is derived from an EMBL/GenBank/DDBJ whole genome shotgun (WGS) entry which is preliminary data.</text>
</comment>
<proteinExistence type="predicted"/>
<name>A0A0A0DGN3_9PROT</name>
<protein>
    <submittedName>
        <fullName evidence="1">Uncharacterized protein</fullName>
    </submittedName>
</protein>
<organism evidence="1 2">
    <name type="scientific">Inquilinus limosus MP06</name>
    <dbReference type="NCBI Taxonomy" id="1398085"/>
    <lineage>
        <taxon>Bacteria</taxon>
        <taxon>Pseudomonadati</taxon>
        <taxon>Pseudomonadota</taxon>
        <taxon>Alphaproteobacteria</taxon>
        <taxon>Rhodospirillales</taxon>
        <taxon>Rhodospirillaceae</taxon>
        <taxon>Inquilinus</taxon>
    </lineage>
</organism>
<dbReference type="AlphaFoldDB" id="A0A0A0DGN3"/>
<gene>
    <name evidence="1" type="ORF">P409_00510</name>
</gene>
<sequence length="130" mass="14068">MQHLTTAQIRAANLRAIEEGTLAAIAHPGKDGCSYIRGCAIGCALNDETRQKITNDLLDATRLVILLEEPDLLQVEDVALACRLQSVHDALARGDMIASEHAAAFPVLTPFIGEPIELDHYRAVIESLPT</sequence>
<dbReference type="EMBL" id="JANX01000001">
    <property type="protein sequence ID" value="KGM36162.1"/>
    <property type="molecule type" value="Genomic_DNA"/>
</dbReference>
<dbReference type="RefSeq" id="WP_034830578.1">
    <property type="nucleotide sequence ID" value="NZ_JANX01000001.1"/>
</dbReference>
<dbReference type="Proteomes" id="UP000029995">
    <property type="component" value="Unassembled WGS sequence"/>
</dbReference>
<reference evidence="1 2" key="1">
    <citation type="submission" date="2014-01" db="EMBL/GenBank/DDBJ databases">
        <title>Genome sequence determination for a cystic fibrosis isolate, Inquilinus limosus.</title>
        <authorList>
            <person name="Pino M."/>
            <person name="Di Conza J."/>
            <person name="Gutkind G."/>
        </authorList>
    </citation>
    <scope>NUCLEOTIDE SEQUENCE [LARGE SCALE GENOMIC DNA]</scope>
    <source>
        <strain evidence="1 2">MP06</strain>
    </source>
</reference>